<dbReference type="SUPFAM" id="SSF55846">
    <property type="entry name" value="N-acetylmuramoyl-L-alanine amidase-like"/>
    <property type="match status" value="1"/>
</dbReference>
<dbReference type="OrthoDB" id="10001926at2759"/>
<evidence type="ECO:0000259" key="11">
    <source>
        <dbReference type="SMART" id="SM00701"/>
    </source>
</evidence>
<comment type="similarity">
    <text evidence="1 7">Belongs to the N-acetylmuramoyl-L-alanine amidase 2 family.</text>
</comment>
<dbReference type="GO" id="GO:0008745">
    <property type="term" value="F:N-acetylmuramoyl-L-alanine amidase activity"/>
    <property type="evidence" value="ECO:0007669"/>
    <property type="project" value="InterPro"/>
</dbReference>
<dbReference type="InterPro" id="IPR036505">
    <property type="entry name" value="Amidase/PGRP_sf"/>
</dbReference>
<feature type="disulfide bond" evidence="8">
    <location>
        <begin position="20"/>
        <end position="141"/>
    </location>
</feature>
<dbReference type="GO" id="GO:0045087">
    <property type="term" value="P:innate immune response"/>
    <property type="evidence" value="ECO:0007669"/>
    <property type="project" value="UniProtKB-KW"/>
</dbReference>
<dbReference type="Pfam" id="PF01510">
    <property type="entry name" value="Amidase_2"/>
    <property type="match status" value="1"/>
</dbReference>
<dbReference type="EMBL" id="JH668598">
    <property type="protein sequence ID" value="KAG6458854.1"/>
    <property type="molecule type" value="Genomic_DNA"/>
</dbReference>
<evidence type="ECO:0000313" key="12">
    <source>
        <dbReference type="EMBL" id="KAG6458854.1"/>
    </source>
</evidence>
<dbReference type="InterPro" id="IPR002502">
    <property type="entry name" value="Amidase_domain"/>
</dbReference>
<dbReference type="InterPro" id="IPR015510">
    <property type="entry name" value="PGRP"/>
</dbReference>
<evidence type="ECO:0000313" key="13">
    <source>
        <dbReference type="Proteomes" id="UP000791440"/>
    </source>
</evidence>
<dbReference type="InterPro" id="IPR006619">
    <property type="entry name" value="PGRP_domain_met/bac"/>
</dbReference>
<dbReference type="Proteomes" id="UP000791440">
    <property type="component" value="Unassembled WGS sequence"/>
</dbReference>
<dbReference type="AlphaFoldDB" id="A0A922CUK8"/>
<feature type="disulfide bond" evidence="8">
    <location>
        <begin position="56"/>
        <end position="62"/>
    </location>
</feature>
<evidence type="ECO:0000256" key="4">
    <source>
        <dbReference type="ARBA" id="ARBA00022729"/>
    </source>
</evidence>
<evidence type="ECO:0000256" key="2">
    <source>
        <dbReference type="ARBA" id="ARBA00011245"/>
    </source>
</evidence>
<proteinExistence type="inferred from homology"/>
<dbReference type="SMART" id="SM00644">
    <property type="entry name" value="Ami_2"/>
    <property type="match status" value="1"/>
</dbReference>
<name>A0A922CUK8_MANSE</name>
<reference evidence="12" key="2">
    <citation type="submission" date="2020-12" db="EMBL/GenBank/DDBJ databases">
        <authorList>
            <person name="Kanost M."/>
        </authorList>
    </citation>
    <scope>NUCLEOTIDE SEQUENCE</scope>
</reference>
<dbReference type="EMBL" id="JH668598">
    <property type="protein sequence ID" value="KAG6458855.1"/>
    <property type="molecule type" value="Genomic_DNA"/>
</dbReference>
<dbReference type="GO" id="GO:0042834">
    <property type="term" value="F:peptidoglycan binding"/>
    <property type="evidence" value="ECO:0007669"/>
    <property type="project" value="InterPro"/>
</dbReference>
<evidence type="ECO:0000256" key="3">
    <source>
        <dbReference type="ARBA" id="ARBA00022588"/>
    </source>
</evidence>
<dbReference type="GO" id="GO:0009253">
    <property type="term" value="P:peptidoglycan catabolic process"/>
    <property type="evidence" value="ECO:0007669"/>
    <property type="project" value="InterPro"/>
</dbReference>
<reference evidence="12" key="1">
    <citation type="journal article" date="2016" name="Insect Biochem. Mol. Biol.">
        <title>Multifaceted biological insights from a draft genome sequence of the tobacco hornworm moth, Manduca sexta.</title>
        <authorList>
            <person name="Kanost M.R."/>
            <person name="Arrese E.L."/>
            <person name="Cao X."/>
            <person name="Chen Y.R."/>
            <person name="Chellapilla S."/>
            <person name="Goldsmith M.R."/>
            <person name="Grosse-Wilde E."/>
            <person name="Heckel D.G."/>
            <person name="Herndon N."/>
            <person name="Jiang H."/>
            <person name="Papanicolaou A."/>
            <person name="Qu J."/>
            <person name="Soulages J.L."/>
            <person name="Vogel H."/>
            <person name="Walters J."/>
            <person name="Waterhouse R.M."/>
            <person name="Ahn S.J."/>
            <person name="Almeida F.C."/>
            <person name="An C."/>
            <person name="Aqrawi P."/>
            <person name="Bretschneider A."/>
            <person name="Bryant W.B."/>
            <person name="Bucks S."/>
            <person name="Chao H."/>
            <person name="Chevignon G."/>
            <person name="Christen J.M."/>
            <person name="Clarke D.F."/>
            <person name="Dittmer N.T."/>
            <person name="Ferguson L.C.F."/>
            <person name="Garavelou S."/>
            <person name="Gordon K.H.J."/>
            <person name="Gunaratna R.T."/>
            <person name="Han Y."/>
            <person name="Hauser F."/>
            <person name="He Y."/>
            <person name="Heidel-Fischer H."/>
            <person name="Hirsh A."/>
            <person name="Hu Y."/>
            <person name="Jiang H."/>
            <person name="Kalra D."/>
            <person name="Klinner C."/>
            <person name="Konig C."/>
            <person name="Kovar C."/>
            <person name="Kroll A.R."/>
            <person name="Kuwar S.S."/>
            <person name="Lee S.L."/>
            <person name="Lehman R."/>
            <person name="Li K."/>
            <person name="Li Z."/>
            <person name="Liang H."/>
            <person name="Lovelace S."/>
            <person name="Lu Z."/>
            <person name="Mansfield J.H."/>
            <person name="McCulloch K.J."/>
            <person name="Mathew T."/>
            <person name="Morton B."/>
            <person name="Muzny D.M."/>
            <person name="Neunemann D."/>
            <person name="Ongeri F."/>
            <person name="Pauchet Y."/>
            <person name="Pu L.L."/>
            <person name="Pyrousis I."/>
            <person name="Rao X.J."/>
            <person name="Redding A."/>
            <person name="Roesel C."/>
            <person name="Sanchez-Gracia A."/>
            <person name="Schaack S."/>
            <person name="Shukla A."/>
            <person name="Tetreau G."/>
            <person name="Wang Y."/>
            <person name="Xiong G.H."/>
            <person name="Traut W."/>
            <person name="Walsh T.K."/>
            <person name="Worley K.C."/>
            <person name="Wu D."/>
            <person name="Wu W."/>
            <person name="Wu Y.Q."/>
            <person name="Zhang X."/>
            <person name="Zou Z."/>
            <person name="Zucker H."/>
            <person name="Briscoe A.D."/>
            <person name="Burmester T."/>
            <person name="Clem R.J."/>
            <person name="Feyereisen R."/>
            <person name="Grimmelikhuijzen C.J.P."/>
            <person name="Hamodrakas S.J."/>
            <person name="Hansson B.S."/>
            <person name="Huguet E."/>
            <person name="Jermiin L.S."/>
            <person name="Lan Q."/>
            <person name="Lehman H.K."/>
            <person name="Lorenzen M."/>
            <person name="Merzendorfer H."/>
            <person name="Michalopoulos I."/>
            <person name="Morton D.B."/>
            <person name="Muthukrishnan S."/>
            <person name="Oakeshott J.G."/>
            <person name="Palmer W."/>
            <person name="Park Y."/>
            <person name="Passarelli A.L."/>
            <person name="Rozas J."/>
            <person name="Schwartz L.M."/>
            <person name="Smith W."/>
            <person name="Southgate A."/>
            <person name="Vilcinskas A."/>
            <person name="Vogt R."/>
            <person name="Wang P."/>
            <person name="Werren J."/>
            <person name="Yu X.Q."/>
            <person name="Zhou J.J."/>
            <person name="Brown S.J."/>
            <person name="Scherer S.E."/>
            <person name="Richards S."/>
            <person name="Blissard G.W."/>
        </authorList>
    </citation>
    <scope>NUCLEOTIDE SEQUENCE</scope>
</reference>
<feature type="domain" description="Peptidoglycan recognition protein family" evidence="11">
    <location>
        <begin position="20"/>
        <end position="161"/>
    </location>
</feature>
<keyword evidence="3 7" id="KW-0399">Innate immunity</keyword>
<sequence length="188" mass="21173">MRVLYCFIFVLLIEWSYSDCGVVTKKEWDGLPAQRVEYLPRPVNLVIIEHTGGQSCGTPDKCKEELRSSQLQMIMNNYTDIAYSFMVGGDGKVYEGVGWVRAGSHTYAYDHKSIGIAFIGNYNNDTPTAEQLEAVKGLLKCGVDEGHLTPDYHIVGHNQVLAKTQSPGRKVYNEIKKWPHYLDKVGQI</sequence>
<evidence type="ECO:0000256" key="7">
    <source>
        <dbReference type="PIRNR" id="PIRNR037945"/>
    </source>
</evidence>
<dbReference type="PIRSF" id="PIRSF037945">
    <property type="entry name" value="PGRPs"/>
    <property type="match status" value="1"/>
</dbReference>
<evidence type="ECO:0000256" key="5">
    <source>
        <dbReference type="ARBA" id="ARBA00022859"/>
    </source>
</evidence>
<dbReference type="PANTHER" id="PTHR11022:SF74">
    <property type="entry name" value="PEPTIDOGLYCAN-RECOGNITION PROTEIN SA"/>
    <property type="match status" value="1"/>
</dbReference>
<evidence type="ECO:0000259" key="10">
    <source>
        <dbReference type="SMART" id="SM00644"/>
    </source>
</evidence>
<keyword evidence="4 9" id="KW-0732">Signal</keyword>
<comment type="subunit">
    <text evidence="2">Monomer.</text>
</comment>
<protein>
    <recommendedName>
        <fullName evidence="7">Peptidoglycan-recognition protein</fullName>
    </recommendedName>
</protein>
<evidence type="ECO:0000256" key="8">
    <source>
        <dbReference type="PIRSR" id="PIRSR037945-1"/>
    </source>
</evidence>
<feature type="domain" description="N-acetylmuramoyl-L-alanine amidase" evidence="10">
    <location>
        <begin position="31"/>
        <end position="168"/>
    </location>
</feature>
<evidence type="ECO:0000256" key="9">
    <source>
        <dbReference type="SAM" id="SignalP"/>
    </source>
</evidence>
<dbReference type="FunFam" id="3.40.80.10:FF:000001">
    <property type="entry name" value="Peptidoglycan recognition protein 1"/>
    <property type="match status" value="1"/>
</dbReference>
<keyword evidence="5 7" id="KW-0391">Immunity</keyword>
<dbReference type="GO" id="GO:0008270">
    <property type="term" value="F:zinc ion binding"/>
    <property type="evidence" value="ECO:0007669"/>
    <property type="project" value="InterPro"/>
</dbReference>
<evidence type="ECO:0000256" key="6">
    <source>
        <dbReference type="ARBA" id="ARBA00023157"/>
    </source>
</evidence>
<dbReference type="SMART" id="SM00701">
    <property type="entry name" value="PGRP"/>
    <property type="match status" value="1"/>
</dbReference>
<dbReference type="CDD" id="cd06583">
    <property type="entry name" value="PGRP"/>
    <property type="match status" value="1"/>
</dbReference>
<organism evidence="12 13">
    <name type="scientific">Manduca sexta</name>
    <name type="common">Tobacco hawkmoth</name>
    <name type="synonym">Tobacco hornworm</name>
    <dbReference type="NCBI Taxonomy" id="7130"/>
    <lineage>
        <taxon>Eukaryota</taxon>
        <taxon>Metazoa</taxon>
        <taxon>Ecdysozoa</taxon>
        <taxon>Arthropoda</taxon>
        <taxon>Hexapoda</taxon>
        <taxon>Insecta</taxon>
        <taxon>Pterygota</taxon>
        <taxon>Neoptera</taxon>
        <taxon>Endopterygota</taxon>
        <taxon>Lepidoptera</taxon>
        <taxon>Glossata</taxon>
        <taxon>Ditrysia</taxon>
        <taxon>Bombycoidea</taxon>
        <taxon>Sphingidae</taxon>
        <taxon>Sphinginae</taxon>
        <taxon>Sphingini</taxon>
        <taxon>Manduca</taxon>
    </lineage>
</organism>
<dbReference type="PANTHER" id="PTHR11022">
    <property type="entry name" value="PEPTIDOGLYCAN RECOGNITION PROTEIN"/>
    <property type="match status" value="1"/>
</dbReference>
<feature type="signal peptide" evidence="9">
    <location>
        <begin position="1"/>
        <end position="20"/>
    </location>
</feature>
<evidence type="ECO:0000256" key="1">
    <source>
        <dbReference type="ARBA" id="ARBA00007553"/>
    </source>
</evidence>
<accession>A0A922CUK8</accession>
<comment type="caution">
    <text evidence="12">The sequence shown here is derived from an EMBL/GenBank/DDBJ whole genome shotgun (WGS) entry which is preliminary data.</text>
</comment>
<feature type="chain" id="PRO_5038324641" description="Peptidoglycan-recognition protein" evidence="9">
    <location>
        <begin position="21"/>
        <end position="188"/>
    </location>
</feature>
<gene>
    <name evidence="12" type="ORF">O3G_MSEX011085</name>
</gene>
<dbReference type="InterPro" id="IPR017331">
    <property type="entry name" value="Peptidoglycan_recognition"/>
</dbReference>
<keyword evidence="13" id="KW-1185">Reference proteome</keyword>
<dbReference type="Gene3D" id="3.40.80.10">
    <property type="entry name" value="Peptidoglycan recognition protein-like"/>
    <property type="match status" value="1"/>
</dbReference>
<keyword evidence="6 8" id="KW-1015">Disulfide bond</keyword>